<name>A0A3G5A9I4_9VIRU</name>
<evidence type="ECO:0000313" key="1">
    <source>
        <dbReference type="EMBL" id="AYV83920.1"/>
    </source>
</evidence>
<organism evidence="1">
    <name type="scientific">Hyperionvirus sp</name>
    <dbReference type="NCBI Taxonomy" id="2487770"/>
    <lineage>
        <taxon>Viruses</taxon>
        <taxon>Varidnaviria</taxon>
        <taxon>Bamfordvirae</taxon>
        <taxon>Nucleocytoviricota</taxon>
        <taxon>Megaviricetes</taxon>
        <taxon>Imitervirales</taxon>
        <taxon>Mimiviridae</taxon>
        <taxon>Klosneuvirinae</taxon>
    </lineage>
</organism>
<evidence type="ECO:0008006" key="2">
    <source>
        <dbReference type="Google" id="ProtNLM"/>
    </source>
</evidence>
<gene>
    <name evidence="1" type="ORF">Hyperionvirus14_9</name>
</gene>
<dbReference type="InterPro" id="IPR036770">
    <property type="entry name" value="Ankyrin_rpt-contain_sf"/>
</dbReference>
<dbReference type="SUPFAM" id="SSF140860">
    <property type="entry name" value="Pseudo ankyrin repeat-like"/>
    <property type="match status" value="1"/>
</dbReference>
<reference evidence="1" key="1">
    <citation type="submission" date="2018-10" db="EMBL/GenBank/DDBJ databases">
        <title>Hidden diversity of soil giant viruses.</title>
        <authorList>
            <person name="Schulz F."/>
            <person name="Alteio L."/>
            <person name="Goudeau D."/>
            <person name="Ryan E.M."/>
            <person name="Malmstrom R.R."/>
            <person name="Blanchard J."/>
            <person name="Woyke T."/>
        </authorList>
    </citation>
    <scope>NUCLEOTIDE SEQUENCE</scope>
    <source>
        <strain evidence="1">HYV1</strain>
    </source>
</reference>
<protein>
    <recommendedName>
        <fullName evidence="2">Ankyrin repeat protein</fullName>
    </recommendedName>
</protein>
<proteinExistence type="predicted"/>
<accession>A0A3G5A9I4</accession>
<dbReference type="Gene3D" id="1.25.40.20">
    <property type="entry name" value="Ankyrin repeat-containing domain"/>
    <property type="match status" value="1"/>
</dbReference>
<dbReference type="EMBL" id="MK072396">
    <property type="protein sequence ID" value="AYV83920.1"/>
    <property type="molecule type" value="Genomic_DNA"/>
</dbReference>
<sequence length="210" mass="24540">MDLFFEACRNGDLPSVQRLFYENNLYLGLELDLVFRRMCYLGNLNIAKWLYGVSKIDIHSDLEAAFRWSCWYGHLNVVQWLCTLGNIDIHVADDFVYRNCATIGNSNILCWLLSIEKFPTKMVNAHAIYYEPSVVAACYNAKYKAYGVLEQKYFEHMERRIKYYKRLIRLCGKMIINYYAICERRYKYGGPGFLVSSKHFNLLAALGPQG</sequence>